<dbReference type="Gene3D" id="2.60.40.10">
    <property type="entry name" value="Immunoglobulins"/>
    <property type="match status" value="2"/>
</dbReference>
<keyword evidence="7" id="KW-0472">Membrane</keyword>
<keyword evidence="9" id="KW-0325">Glycoprotein</keyword>
<evidence type="ECO:0000256" key="1">
    <source>
        <dbReference type="ARBA" id="ARBA00004479"/>
    </source>
</evidence>
<feature type="domain" description="Fibronectin type-III" evidence="10">
    <location>
        <begin position="107"/>
        <end position="208"/>
    </location>
</feature>
<keyword evidence="8" id="KW-0675">Receptor</keyword>
<evidence type="ECO:0000256" key="2">
    <source>
        <dbReference type="ARBA" id="ARBA00008921"/>
    </source>
</evidence>
<evidence type="ECO:0000256" key="3">
    <source>
        <dbReference type="ARBA" id="ARBA00022692"/>
    </source>
</evidence>
<evidence type="ECO:0000256" key="7">
    <source>
        <dbReference type="ARBA" id="ARBA00023136"/>
    </source>
</evidence>
<gene>
    <name evidence="11" type="primary">LOC114799041</name>
</gene>
<proteinExistence type="inferred from homology"/>
<dbReference type="PANTHER" id="PTHR48423:SF1">
    <property type="entry name" value="INTERLEUKIN-27 RECEPTOR SUBUNIT ALPHA"/>
    <property type="match status" value="1"/>
</dbReference>
<reference evidence="11" key="2">
    <citation type="submission" date="2025-08" db="UniProtKB">
        <authorList>
            <consortium name="Ensembl"/>
        </authorList>
    </citation>
    <scope>IDENTIFICATION</scope>
</reference>
<dbReference type="InterPro" id="IPR013783">
    <property type="entry name" value="Ig-like_fold"/>
</dbReference>
<dbReference type="PROSITE" id="PS50853">
    <property type="entry name" value="FN3"/>
    <property type="match status" value="1"/>
</dbReference>
<dbReference type="InterPro" id="IPR003961">
    <property type="entry name" value="FN3_dom"/>
</dbReference>
<dbReference type="AlphaFoldDB" id="A0AAY4CNQ2"/>
<evidence type="ECO:0000256" key="4">
    <source>
        <dbReference type="ARBA" id="ARBA00022729"/>
    </source>
</evidence>
<keyword evidence="6" id="KW-1133">Transmembrane helix</keyword>
<dbReference type="SMART" id="SM00060">
    <property type="entry name" value="FN3"/>
    <property type="match status" value="2"/>
</dbReference>
<evidence type="ECO:0000313" key="12">
    <source>
        <dbReference type="Proteomes" id="UP000694580"/>
    </source>
</evidence>
<accession>A0AAY4CNQ2</accession>
<evidence type="ECO:0000256" key="9">
    <source>
        <dbReference type="ARBA" id="ARBA00023180"/>
    </source>
</evidence>
<keyword evidence="12" id="KW-1185">Reference proteome</keyword>
<dbReference type="CDD" id="cd00063">
    <property type="entry name" value="FN3"/>
    <property type="match status" value="2"/>
</dbReference>
<dbReference type="InterPro" id="IPR052672">
    <property type="entry name" value="Type1_Cytokine_Rcpt_Type2"/>
</dbReference>
<evidence type="ECO:0000256" key="8">
    <source>
        <dbReference type="ARBA" id="ARBA00023170"/>
    </source>
</evidence>
<keyword evidence="3" id="KW-0812">Transmembrane</keyword>
<dbReference type="SUPFAM" id="SSF49265">
    <property type="entry name" value="Fibronectin type III"/>
    <property type="match status" value="1"/>
</dbReference>
<dbReference type="Proteomes" id="UP000694580">
    <property type="component" value="Chromosome 11"/>
</dbReference>
<evidence type="ECO:0000256" key="5">
    <source>
        <dbReference type="ARBA" id="ARBA00022737"/>
    </source>
</evidence>
<protein>
    <recommendedName>
        <fullName evidence="10">Fibronectin type-III domain-containing protein</fullName>
    </recommendedName>
</protein>
<reference evidence="11 12" key="1">
    <citation type="submission" date="2020-06" db="EMBL/GenBank/DDBJ databases">
        <authorList>
            <consortium name="Wellcome Sanger Institute Data Sharing"/>
        </authorList>
    </citation>
    <scope>NUCLEOTIDE SEQUENCE [LARGE SCALE GENOMIC DNA]</scope>
</reference>
<comment type="similarity">
    <text evidence="2">Belongs to the type I cytokine receptor family. Type 2 subfamily.</text>
</comment>
<dbReference type="Ensembl" id="ENSDCDT00010043453.1">
    <property type="protein sequence ID" value="ENSDCDP00010034837.1"/>
    <property type="gene ID" value="ENSDCDG00010022464.1"/>
</dbReference>
<keyword evidence="4" id="KW-0732">Signal</keyword>
<sequence length="528" mass="59901">MRCEDVCVTDFDCVSVTGAQHQSTVTNFSCHYIEPAETLTCRWRPRHVAGATSSSLIFRPKKGFRHCSYIFNLSGLFNVTLKTKNLETNNETLSEPHMVDMHLSVKAPRPNVTLIKASETMLNITWSNGQWGAEMWETKYCKIRRRSVNKDQWMETPTLVPVKRGDEMMYAMDGLKPFTRYMLAVSCIGHYGHWSDWSLVAAGMTQESVPAKPPHVSYSIRASGSEGTQHLLLIWAPLHPRYSNGKVLGYNVTFYPPKYLGLKRTVTVTGLKISLEVLMERYEVAVSAYNSAGESPRRRLTVDAGHHRTLAPVRGLWVHSKDGVLWLQWDVPPQPASELAIEWRPTDSTHSLWWRVNSSIATPVALPDRHDEPQHAFNEKKTGSQGCVASFCSGKLTLLRERIWIASRMWRLHGVLCFRRDPAPAGLHHQCVSCSRRAVWTRQLHRSRPAVRKPRRCRWPGGCHGDEAWSNRSVGVAEEDPAHQHPQIQGGAAGWRKCSGVNSTVSRYAQILIFQTYGKQQIYCPRLH</sequence>
<dbReference type="GO" id="GO:0005886">
    <property type="term" value="C:plasma membrane"/>
    <property type="evidence" value="ECO:0007669"/>
    <property type="project" value="UniProtKB-ARBA"/>
</dbReference>
<dbReference type="PANTHER" id="PTHR48423">
    <property type="entry name" value="INTERLEUKIN-27 RECEPTOR SUBUNIT ALPHA"/>
    <property type="match status" value="1"/>
</dbReference>
<dbReference type="GeneTree" id="ENSGT00940000159608"/>
<name>A0AAY4CNQ2_9TELE</name>
<dbReference type="InterPro" id="IPR036116">
    <property type="entry name" value="FN3_sf"/>
</dbReference>
<reference evidence="11" key="3">
    <citation type="submission" date="2025-09" db="UniProtKB">
        <authorList>
            <consortium name="Ensembl"/>
        </authorList>
    </citation>
    <scope>IDENTIFICATION</scope>
</reference>
<organism evidence="11 12">
    <name type="scientific">Denticeps clupeoides</name>
    <name type="common">denticle herring</name>
    <dbReference type="NCBI Taxonomy" id="299321"/>
    <lineage>
        <taxon>Eukaryota</taxon>
        <taxon>Metazoa</taxon>
        <taxon>Chordata</taxon>
        <taxon>Craniata</taxon>
        <taxon>Vertebrata</taxon>
        <taxon>Euteleostomi</taxon>
        <taxon>Actinopterygii</taxon>
        <taxon>Neopterygii</taxon>
        <taxon>Teleostei</taxon>
        <taxon>Clupei</taxon>
        <taxon>Clupeiformes</taxon>
        <taxon>Denticipitoidei</taxon>
        <taxon>Denticipitidae</taxon>
        <taxon>Denticeps</taxon>
    </lineage>
</organism>
<evidence type="ECO:0000256" key="6">
    <source>
        <dbReference type="ARBA" id="ARBA00022989"/>
    </source>
</evidence>
<evidence type="ECO:0000259" key="10">
    <source>
        <dbReference type="PROSITE" id="PS50853"/>
    </source>
</evidence>
<comment type="subcellular location">
    <subcellularLocation>
        <location evidence="1">Membrane</location>
        <topology evidence="1">Single-pass type I membrane protein</topology>
    </subcellularLocation>
</comment>
<evidence type="ECO:0000313" key="11">
    <source>
        <dbReference type="Ensembl" id="ENSDCDP00010034837.1"/>
    </source>
</evidence>
<keyword evidence="5" id="KW-0677">Repeat</keyword>